<dbReference type="RefSeq" id="WP_102212393.1">
    <property type="nucleotide sequence ID" value="NZ_PNHF01000007.1"/>
</dbReference>
<keyword evidence="2" id="KW-0732">Signal</keyword>
<accession>A0A2N6T066</accession>
<feature type="signal peptide" evidence="2">
    <location>
        <begin position="1"/>
        <end position="22"/>
    </location>
</feature>
<gene>
    <name evidence="3" type="ORF">CJ204_04350</name>
</gene>
<dbReference type="AlphaFoldDB" id="A0A2N6T066"/>
<protein>
    <recommendedName>
        <fullName evidence="5">Bacterial spore germination immunoglobulin-like domain-containing protein</fullName>
    </recommendedName>
</protein>
<dbReference type="Proteomes" id="UP000235363">
    <property type="component" value="Unassembled WGS sequence"/>
</dbReference>
<feature type="compositionally biased region" description="Polar residues" evidence="1">
    <location>
        <begin position="31"/>
        <end position="40"/>
    </location>
</feature>
<feature type="chain" id="PRO_5039104786" description="Bacterial spore germination immunoglobulin-like domain-containing protein" evidence="2">
    <location>
        <begin position="23"/>
        <end position="157"/>
    </location>
</feature>
<name>A0A2N6T066_9CORY</name>
<proteinExistence type="predicted"/>
<evidence type="ECO:0008006" key="5">
    <source>
        <dbReference type="Google" id="ProtNLM"/>
    </source>
</evidence>
<dbReference type="EMBL" id="PNHF01000007">
    <property type="protein sequence ID" value="PMC62728.1"/>
    <property type="molecule type" value="Genomic_DNA"/>
</dbReference>
<evidence type="ECO:0000256" key="1">
    <source>
        <dbReference type="SAM" id="MobiDB-lite"/>
    </source>
</evidence>
<evidence type="ECO:0000313" key="4">
    <source>
        <dbReference type="Proteomes" id="UP000235363"/>
    </source>
</evidence>
<dbReference type="PROSITE" id="PS51257">
    <property type="entry name" value="PROKAR_LIPOPROTEIN"/>
    <property type="match status" value="1"/>
</dbReference>
<reference evidence="3 4" key="1">
    <citation type="submission" date="2017-09" db="EMBL/GenBank/DDBJ databases">
        <title>Bacterial strain isolated from the female urinary microbiota.</title>
        <authorList>
            <person name="Thomas-White K."/>
            <person name="Kumar N."/>
            <person name="Forster S."/>
            <person name="Putonti C."/>
            <person name="Lawley T."/>
            <person name="Wolfe A.J."/>
        </authorList>
    </citation>
    <scope>NUCLEOTIDE SEQUENCE [LARGE SCALE GENOMIC DNA]</scope>
    <source>
        <strain evidence="3 4">UMB0908</strain>
    </source>
</reference>
<evidence type="ECO:0000313" key="3">
    <source>
        <dbReference type="EMBL" id="PMC62728.1"/>
    </source>
</evidence>
<dbReference type="STRING" id="1725.WU86_02165"/>
<organism evidence="3 4">
    <name type="scientific">Corynebacterium xerosis</name>
    <dbReference type="NCBI Taxonomy" id="1725"/>
    <lineage>
        <taxon>Bacteria</taxon>
        <taxon>Bacillati</taxon>
        <taxon>Actinomycetota</taxon>
        <taxon>Actinomycetes</taxon>
        <taxon>Mycobacteriales</taxon>
        <taxon>Corynebacteriaceae</taxon>
        <taxon>Corynebacterium</taxon>
    </lineage>
</organism>
<evidence type="ECO:0000256" key="2">
    <source>
        <dbReference type="SAM" id="SignalP"/>
    </source>
</evidence>
<comment type="caution">
    <text evidence="3">The sequence shown here is derived from an EMBL/GenBank/DDBJ whole genome shotgun (WGS) entry which is preliminary data.</text>
</comment>
<feature type="region of interest" description="Disordered" evidence="1">
    <location>
        <begin position="27"/>
        <end position="61"/>
    </location>
</feature>
<sequence length="157" mass="16462">MRRRTFATALVSTGLVAVTALAGCGGPSESDAPTGTTQSVLDDADATEHSSSAASDQEFPDVLDAELTRSGDELRIAVTISSPYDTPERYADGWRVMTADGEVLAEHDLAHDHADEQPFTRSRGPFAIPDGVAKVVVEGRDQANGYGGDTVTVAVPE</sequence>